<sequence>MDPETLQVNGPNPNSNPRVRDGHGAAARLALADAERFFESANRALGDEMTQQALSHLTAAFEGSHADERSTSAMSFREAGGAPAADD</sequence>
<dbReference type="EMBL" id="JBHSWU010000334">
    <property type="protein sequence ID" value="MFC6724953.1"/>
    <property type="molecule type" value="Genomic_DNA"/>
</dbReference>
<evidence type="ECO:0000256" key="1">
    <source>
        <dbReference type="SAM" id="MobiDB-lite"/>
    </source>
</evidence>
<evidence type="ECO:0000313" key="2">
    <source>
        <dbReference type="EMBL" id="MFC6724953.1"/>
    </source>
</evidence>
<keyword evidence="3" id="KW-1185">Reference proteome</keyword>
<evidence type="ECO:0000313" key="3">
    <source>
        <dbReference type="Proteomes" id="UP001596328"/>
    </source>
</evidence>
<feature type="region of interest" description="Disordered" evidence="1">
    <location>
        <begin position="63"/>
        <end position="87"/>
    </location>
</feature>
<dbReference type="AlphaFoldDB" id="A0ABD5S125"/>
<reference evidence="2 3" key="1">
    <citation type="journal article" date="2019" name="Int. J. Syst. Evol. Microbiol.">
        <title>The Global Catalogue of Microorganisms (GCM) 10K type strain sequencing project: providing services to taxonomists for standard genome sequencing and annotation.</title>
        <authorList>
            <consortium name="The Broad Institute Genomics Platform"/>
            <consortium name="The Broad Institute Genome Sequencing Center for Infectious Disease"/>
            <person name="Wu L."/>
            <person name="Ma J."/>
        </authorList>
    </citation>
    <scope>NUCLEOTIDE SEQUENCE [LARGE SCALE GENOMIC DNA]</scope>
    <source>
        <strain evidence="2 3">NBRC 111368</strain>
    </source>
</reference>
<name>A0ABD5S125_9EURY</name>
<feature type="compositionally biased region" description="Polar residues" evidence="1">
    <location>
        <begin position="1"/>
        <end position="17"/>
    </location>
</feature>
<organism evidence="2 3">
    <name type="scientific">Halobium palmae</name>
    <dbReference type="NCBI Taxonomy" id="1776492"/>
    <lineage>
        <taxon>Archaea</taxon>
        <taxon>Methanobacteriati</taxon>
        <taxon>Methanobacteriota</taxon>
        <taxon>Stenosarchaea group</taxon>
        <taxon>Halobacteria</taxon>
        <taxon>Halobacteriales</taxon>
        <taxon>Haloferacaceae</taxon>
        <taxon>Halobium</taxon>
    </lineage>
</organism>
<comment type="caution">
    <text evidence="2">The sequence shown here is derived from an EMBL/GenBank/DDBJ whole genome shotgun (WGS) entry which is preliminary data.</text>
</comment>
<protein>
    <submittedName>
        <fullName evidence="2">Uncharacterized protein</fullName>
    </submittedName>
</protein>
<gene>
    <name evidence="2" type="ORF">ACFQE1_11330</name>
</gene>
<dbReference type="Proteomes" id="UP001596328">
    <property type="component" value="Unassembled WGS sequence"/>
</dbReference>
<feature type="region of interest" description="Disordered" evidence="1">
    <location>
        <begin position="1"/>
        <end position="23"/>
    </location>
</feature>
<accession>A0ABD5S125</accession>
<proteinExistence type="predicted"/>